<proteinExistence type="predicted"/>
<reference evidence="1" key="2">
    <citation type="submission" date="2022-01" db="EMBL/GenBank/DDBJ databases">
        <authorList>
            <person name="Yamashiro T."/>
            <person name="Shiraishi A."/>
            <person name="Satake H."/>
            <person name="Nakayama K."/>
        </authorList>
    </citation>
    <scope>NUCLEOTIDE SEQUENCE</scope>
</reference>
<sequence length="155" mass="18148">MKVSVFFTKNQFQGLHNSTTSFEGYLEALKKRDLTYLKEPLMYGPLVIRKTPDTLDETHVFRDYGFAHKNIPCYCDIPQSYYLLSVVTMYQALPSNHIDILHHFIREQFEKVWLNCTSLTTISKLPKYVHQGITERAVRISTPTSWYEEYDSGNP</sequence>
<gene>
    <name evidence="1" type="ORF">Tco_0678613</name>
</gene>
<protein>
    <submittedName>
        <fullName evidence="1">Uncharacterized protein</fullName>
    </submittedName>
</protein>
<dbReference type="EMBL" id="BQNB010009474">
    <property type="protein sequence ID" value="GJS64049.1"/>
    <property type="molecule type" value="Genomic_DNA"/>
</dbReference>
<accession>A0ABQ4XFQ6</accession>
<keyword evidence="2" id="KW-1185">Reference proteome</keyword>
<organism evidence="1 2">
    <name type="scientific">Tanacetum coccineum</name>
    <dbReference type="NCBI Taxonomy" id="301880"/>
    <lineage>
        <taxon>Eukaryota</taxon>
        <taxon>Viridiplantae</taxon>
        <taxon>Streptophyta</taxon>
        <taxon>Embryophyta</taxon>
        <taxon>Tracheophyta</taxon>
        <taxon>Spermatophyta</taxon>
        <taxon>Magnoliopsida</taxon>
        <taxon>eudicotyledons</taxon>
        <taxon>Gunneridae</taxon>
        <taxon>Pentapetalae</taxon>
        <taxon>asterids</taxon>
        <taxon>campanulids</taxon>
        <taxon>Asterales</taxon>
        <taxon>Asteraceae</taxon>
        <taxon>Asteroideae</taxon>
        <taxon>Anthemideae</taxon>
        <taxon>Anthemidinae</taxon>
        <taxon>Tanacetum</taxon>
    </lineage>
</organism>
<reference evidence="1" key="1">
    <citation type="journal article" date="2022" name="Int. J. Mol. Sci.">
        <title>Draft Genome of Tanacetum Coccineum: Genomic Comparison of Closely Related Tanacetum-Family Plants.</title>
        <authorList>
            <person name="Yamashiro T."/>
            <person name="Shiraishi A."/>
            <person name="Nakayama K."/>
            <person name="Satake H."/>
        </authorList>
    </citation>
    <scope>NUCLEOTIDE SEQUENCE</scope>
</reference>
<dbReference type="Proteomes" id="UP001151760">
    <property type="component" value="Unassembled WGS sequence"/>
</dbReference>
<name>A0ABQ4XFQ6_9ASTR</name>
<evidence type="ECO:0000313" key="2">
    <source>
        <dbReference type="Proteomes" id="UP001151760"/>
    </source>
</evidence>
<comment type="caution">
    <text evidence="1">The sequence shown here is derived from an EMBL/GenBank/DDBJ whole genome shotgun (WGS) entry which is preliminary data.</text>
</comment>
<evidence type="ECO:0000313" key="1">
    <source>
        <dbReference type="EMBL" id="GJS64049.1"/>
    </source>
</evidence>